<feature type="region of interest" description="Disordered" evidence="1">
    <location>
        <begin position="54"/>
        <end position="76"/>
    </location>
</feature>
<dbReference type="WBParaSite" id="ALUE_0000834501-mRNA-1">
    <property type="protein sequence ID" value="ALUE_0000834501-mRNA-1"/>
    <property type="gene ID" value="ALUE_0000834501"/>
</dbReference>
<keyword evidence="2" id="KW-1185">Reference proteome</keyword>
<organism evidence="2 3">
    <name type="scientific">Ascaris lumbricoides</name>
    <name type="common">Giant roundworm</name>
    <dbReference type="NCBI Taxonomy" id="6252"/>
    <lineage>
        <taxon>Eukaryota</taxon>
        <taxon>Metazoa</taxon>
        <taxon>Ecdysozoa</taxon>
        <taxon>Nematoda</taxon>
        <taxon>Chromadorea</taxon>
        <taxon>Rhabditida</taxon>
        <taxon>Spirurina</taxon>
        <taxon>Ascaridomorpha</taxon>
        <taxon>Ascaridoidea</taxon>
        <taxon>Ascarididae</taxon>
        <taxon>Ascaris</taxon>
    </lineage>
</organism>
<dbReference type="AlphaFoldDB" id="A0A0M3HY25"/>
<evidence type="ECO:0000256" key="1">
    <source>
        <dbReference type="SAM" id="MobiDB-lite"/>
    </source>
</evidence>
<dbReference type="Proteomes" id="UP000036681">
    <property type="component" value="Unplaced"/>
</dbReference>
<proteinExistence type="predicted"/>
<accession>A0A0M3HY25</accession>
<sequence length="76" mass="8511">MQQDSRRVALRTNVPVVVARCATARYIERRAIVAVIGWSPLRFRAEKQRHVEDLGKTARTGEQAAGEAPLLGSLRR</sequence>
<name>A0A0M3HY25_ASCLU</name>
<evidence type="ECO:0000313" key="3">
    <source>
        <dbReference type="WBParaSite" id="ALUE_0000834501-mRNA-1"/>
    </source>
</evidence>
<reference evidence="3" key="1">
    <citation type="submission" date="2017-02" db="UniProtKB">
        <authorList>
            <consortium name="WormBaseParasite"/>
        </authorList>
    </citation>
    <scope>IDENTIFICATION</scope>
</reference>
<protein>
    <submittedName>
        <fullName evidence="3">Transcriptional regulator</fullName>
    </submittedName>
</protein>
<evidence type="ECO:0000313" key="2">
    <source>
        <dbReference type="Proteomes" id="UP000036681"/>
    </source>
</evidence>